<dbReference type="Pfam" id="PF00224">
    <property type="entry name" value="PK"/>
    <property type="match status" value="1"/>
</dbReference>
<dbReference type="EMBL" id="BPVZ01000023">
    <property type="protein sequence ID" value="GKV05556.1"/>
    <property type="molecule type" value="Genomic_DNA"/>
</dbReference>
<evidence type="ECO:0000313" key="17">
    <source>
        <dbReference type="Proteomes" id="UP001054252"/>
    </source>
</evidence>
<feature type="region of interest" description="Disordered" evidence="14">
    <location>
        <begin position="213"/>
        <end position="240"/>
    </location>
</feature>
<evidence type="ECO:0000256" key="5">
    <source>
        <dbReference type="ARBA" id="ARBA00022679"/>
    </source>
</evidence>
<dbReference type="GO" id="GO:0005524">
    <property type="term" value="F:ATP binding"/>
    <property type="evidence" value="ECO:0007669"/>
    <property type="project" value="UniProtKB-KW"/>
</dbReference>
<dbReference type="InterPro" id="IPR040442">
    <property type="entry name" value="Pyrv_kinase-like_dom_sf"/>
</dbReference>
<evidence type="ECO:0000256" key="9">
    <source>
        <dbReference type="ARBA" id="ARBA00022840"/>
    </source>
</evidence>
<evidence type="ECO:0000259" key="15">
    <source>
        <dbReference type="Pfam" id="PF00224"/>
    </source>
</evidence>
<dbReference type="InterPro" id="IPR015813">
    <property type="entry name" value="Pyrv/PenolPyrv_kinase-like_dom"/>
</dbReference>
<feature type="compositionally biased region" description="Low complexity" evidence="14">
    <location>
        <begin position="213"/>
        <end position="231"/>
    </location>
</feature>
<dbReference type="PANTHER" id="PTHR11817">
    <property type="entry name" value="PYRUVATE KINASE"/>
    <property type="match status" value="1"/>
</dbReference>
<keyword evidence="10" id="KW-0460">Magnesium</keyword>
<gene>
    <name evidence="16" type="ORF">SLEP1_g17553</name>
</gene>
<evidence type="ECO:0000313" key="16">
    <source>
        <dbReference type="EMBL" id="GKV05556.1"/>
    </source>
</evidence>
<feature type="region of interest" description="Disordered" evidence="14">
    <location>
        <begin position="428"/>
        <end position="467"/>
    </location>
</feature>
<keyword evidence="7" id="KW-0547">Nucleotide-binding</keyword>
<dbReference type="EC" id="2.7.1.40" evidence="4"/>
<keyword evidence="12" id="KW-0670">Pyruvate</keyword>
<feature type="coiled-coil region" evidence="13">
    <location>
        <begin position="562"/>
        <end position="624"/>
    </location>
</feature>
<dbReference type="AlphaFoldDB" id="A0AAV5IUQ8"/>
<proteinExistence type="inferred from homology"/>
<keyword evidence="11" id="KW-0324">Glycolysis</keyword>
<evidence type="ECO:0000256" key="12">
    <source>
        <dbReference type="ARBA" id="ARBA00023317"/>
    </source>
</evidence>
<keyword evidence="9" id="KW-0067">ATP-binding</keyword>
<accession>A0AAV5IUQ8</accession>
<keyword evidence="6" id="KW-0479">Metal-binding</keyword>
<evidence type="ECO:0000256" key="14">
    <source>
        <dbReference type="SAM" id="MobiDB-lite"/>
    </source>
</evidence>
<evidence type="ECO:0000256" key="6">
    <source>
        <dbReference type="ARBA" id="ARBA00022723"/>
    </source>
</evidence>
<dbReference type="InterPro" id="IPR001697">
    <property type="entry name" value="Pyr_Knase"/>
</dbReference>
<feature type="domain" description="Pyruvate kinase barrel" evidence="15">
    <location>
        <begin position="15"/>
        <end position="81"/>
    </location>
</feature>
<keyword evidence="5" id="KW-0808">Transferase</keyword>
<evidence type="ECO:0000256" key="11">
    <source>
        <dbReference type="ARBA" id="ARBA00023152"/>
    </source>
</evidence>
<comment type="pathway">
    <text evidence="2">Carbohydrate degradation; glycolysis; pyruvate from D-glyceraldehyde 3-phosphate: step 5/5.</text>
</comment>
<evidence type="ECO:0000256" key="10">
    <source>
        <dbReference type="ARBA" id="ARBA00022842"/>
    </source>
</evidence>
<keyword evidence="8" id="KW-0418">Kinase</keyword>
<evidence type="ECO:0000256" key="13">
    <source>
        <dbReference type="SAM" id="Coils"/>
    </source>
</evidence>
<evidence type="ECO:0000256" key="4">
    <source>
        <dbReference type="ARBA" id="ARBA00012142"/>
    </source>
</evidence>
<dbReference type="GO" id="GO:0004743">
    <property type="term" value="F:pyruvate kinase activity"/>
    <property type="evidence" value="ECO:0007669"/>
    <property type="project" value="UniProtKB-EC"/>
</dbReference>
<comment type="caution">
    <text evidence="16">The sequence shown here is derived from an EMBL/GenBank/DDBJ whole genome shotgun (WGS) entry which is preliminary data.</text>
</comment>
<dbReference type="Proteomes" id="UP001054252">
    <property type="component" value="Unassembled WGS sequence"/>
</dbReference>
<evidence type="ECO:0000256" key="8">
    <source>
        <dbReference type="ARBA" id="ARBA00022777"/>
    </source>
</evidence>
<keyword evidence="17" id="KW-1185">Reference proteome</keyword>
<evidence type="ECO:0000256" key="7">
    <source>
        <dbReference type="ARBA" id="ARBA00022741"/>
    </source>
</evidence>
<dbReference type="GO" id="GO:0030955">
    <property type="term" value="F:potassium ion binding"/>
    <property type="evidence" value="ECO:0007669"/>
    <property type="project" value="InterPro"/>
</dbReference>
<dbReference type="GO" id="GO:0016301">
    <property type="term" value="F:kinase activity"/>
    <property type="evidence" value="ECO:0007669"/>
    <property type="project" value="UniProtKB-KW"/>
</dbReference>
<dbReference type="GO" id="GO:0000287">
    <property type="term" value="F:magnesium ion binding"/>
    <property type="evidence" value="ECO:0007669"/>
    <property type="project" value="InterPro"/>
</dbReference>
<evidence type="ECO:0000256" key="1">
    <source>
        <dbReference type="ARBA" id="ARBA00001958"/>
    </source>
</evidence>
<evidence type="ECO:0000256" key="2">
    <source>
        <dbReference type="ARBA" id="ARBA00004997"/>
    </source>
</evidence>
<protein>
    <recommendedName>
        <fullName evidence="4">pyruvate kinase</fullName>
        <ecNumber evidence="4">2.7.1.40</ecNumber>
    </recommendedName>
</protein>
<comment type="similarity">
    <text evidence="3">Belongs to the pyruvate kinase family.</text>
</comment>
<comment type="cofactor">
    <cofactor evidence="1">
        <name>K(+)</name>
        <dbReference type="ChEBI" id="CHEBI:29103"/>
    </cofactor>
</comment>
<feature type="compositionally biased region" description="Basic and acidic residues" evidence="14">
    <location>
        <begin position="458"/>
        <end position="467"/>
    </location>
</feature>
<organism evidence="16 17">
    <name type="scientific">Rubroshorea leprosula</name>
    <dbReference type="NCBI Taxonomy" id="152421"/>
    <lineage>
        <taxon>Eukaryota</taxon>
        <taxon>Viridiplantae</taxon>
        <taxon>Streptophyta</taxon>
        <taxon>Embryophyta</taxon>
        <taxon>Tracheophyta</taxon>
        <taxon>Spermatophyta</taxon>
        <taxon>Magnoliopsida</taxon>
        <taxon>eudicotyledons</taxon>
        <taxon>Gunneridae</taxon>
        <taxon>Pentapetalae</taxon>
        <taxon>rosids</taxon>
        <taxon>malvids</taxon>
        <taxon>Malvales</taxon>
        <taxon>Dipterocarpaceae</taxon>
        <taxon>Rubroshorea</taxon>
    </lineage>
</organism>
<keyword evidence="13" id="KW-0175">Coiled coil</keyword>
<sequence length="749" mass="83458">MEKILAAEDRMMRPKTKIVCTLGLVSKSIEMIEKLLKAGTNIAHFNFSYGFREYHQETLDNLKTTMANTVILYAVMLDTRSSCRELGDIPKLGSSLRLSCKAPRLIIGVDTPMPKLAIIRATNYEARARPKLEVGFKYLSEVSLMRNLCAYRATVEYEQRGRARIRPSSSLFNQVKVTRLLGIVMTVQVKIVIPKMSPEEMLNVGGEEEVKSLSLSSSSSGGSGSGTSISGSNGGQEDSIVPTNILEVGDGQARCYDEREEVVGEVIGYKSCWRSREELGHLVENYNIPPHVLVRPAESEERAYLTPKDHWMLLYVHYLAVGLRFPTLELLVALLKEFGLGLMQLVLNGVWLVVGFLVYYQLRGGEGGGGEVGEGWGGAGKHNVPYCPEVVESSRIYGRSSLNGEKMNRLRARGKAIQLPEMRLKASASGTIKERVGGGTSRPYPNGGARAEVGPSSEPRRGSTEERVAAQKRQRVEEVKPLQIEAPIEFVSSFYESGRTAAKCFIISHFPEVDLQRAKDEVATNGGSGVVQQAVEIANLVNAMVDEFFDFLQEQLALVRKNEELNHQKKVAEKNFNELTSELEKVKEELASSKRAAELEEQKRKKCEEALAKKDNELAEVKRMAELAIHNSVEQHVLNFIKSPTFSEVVNLYHLPTLVMAFTDCRKKVKIQNLEVDMTNNTFGLEEARIEENGDSKTAKFHPEFITIDEEEAEVPQGIEVADNVRDEEVDQQHQIIDKARPAHSLLSN</sequence>
<name>A0AAV5IUQ8_9ROSI</name>
<dbReference type="InterPro" id="IPR015793">
    <property type="entry name" value="Pyrv_Knase_brl"/>
</dbReference>
<dbReference type="SUPFAM" id="SSF51621">
    <property type="entry name" value="Phosphoenolpyruvate/pyruvate domain"/>
    <property type="match status" value="1"/>
</dbReference>
<reference evidence="16 17" key="1">
    <citation type="journal article" date="2021" name="Commun. Biol.">
        <title>The genome of Shorea leprosula (Dipterocarpaceae) highlights the ecological relevance of drought in aseasonal tropical rainforests.</title>
        <authorList>
            <person name="Ng K.K.S."/>
            <person name="Kobayashi M.J."/>
            <person name="Fawcett J.A."/>
            <person name="Hatakeyama M."/>
            <person name="Paape T."/>
            <person name="Ng C.H."/>
            <person name="Ang C.C."/>
            <person name="Tnah L.H."/>
            <person name="Lee C.T."/>
            <person name="Nishiyama T."/>
            <person name="Sese J."/>
            <person name="O'Brien M.J."/>
            <person name="Copetti D."/>
            <person name="Mohd Noor M.I."/>
            <person name="Ong R.C."/>
            <person name="Putra M."/>
            <person name="Sireger I.Z."/>
            <person name="Indrioko S."/>
            <person name="Kosugi Y."/>
            <person name="Izuno A."/>
            <person name="Isagi Y."/>
            <person name="Lee S.L."/>
            <person name="Shimizu K.K."/>
        </authorList>
    </citation>
    <scope>NUCLEOTIDE SEQUENCE [LARGE SCALE GENOMIC DNA]</scope>
    <source>
        <strain evidence="16">214</strain>
    </source>
</reference>
<dbReference type="Gene3D" id="3.20.20.60">
    <property type="entry name" value="Phosphoenolpyruvate-binding domains"/>
    <property type="match status" value="1"/>
</dbReference>
<evidence type="ECO:0000256" key="3">
    <source>
        <dbReference type="ARBA" id="ARBA00008663"/>
    </source>
</evidence>